<evidence type="ECO:0000313" key="2">
    <source>
        <dbReference type="Proteomes" id="UP000011115"/>
    </source>
</evidence>
<dbReference type="PANTHER" id="PTHR47186">
    <property type="entry name" value="LEUCINE-RICH REPEAT-CONTAINING PROTEIN 57"/>
    <property type="match status" value="1"/>
</dbReference>
<dbReference type="InParanoid" id="M1BV65"/>
<dbReference type="EnsemblPlants" id="PGSC0003DMT400053589">
    <property type="protein sequence ID" value="PGSC0003DMT400053589"/>
    <property type="gene ID" value="PGSC0003DMG402020789"/>
</dbReference>
<reference evidence="2" key="1">
    <citation type="journal article" date="2011" name="Nature">
        <title>Genome sequence and analysis of the tuber crop potato.</title>
        <authorList>
            <consortium name="The Potato Genome Sequencing Consortium"/>
        </authorList>
    </citation>
    <scope>NUCLEOTIDE SEQUENCE [LARGE SCALE GENOMIC DNA]</scope>
    <source>
        <strain evidence="2">cv. DM1-3 516 R44</strain>
    </source>
</reference>
<proteinExistence type="predicted"/>
<dbReference type="AlphaFoldDB" id="M1BV65"/>
<dbReference type="Gramene" id="PGSC0003DMT400053589">
    <property type="protein sequence ID" value="PGSC0003DMT400053589"/>
    <property type="gene ID" value="PGSC0003DMG402020789"/>
</dbReference>
<accession>M1BV65</accession>
<sequence>MILDLPDDLFIKLMLLRFMDLSWTKIKRLPDSICALYNLETLLLSCCYCLEELPLQKVD</sequence>
<organism evidence="1 2">
    <name type="scientific">Solanum tuberosum</name>
    <name type="common">Potato</name>
    <dbReference type="NCBI Taxonomy" id="4113"/>
    <lineage>
        <taxon>Eukaryota</taxon>
        <taxon>Viridiplantae</taxon>
        <taxon>Streptophyta</taxon>
        <taxon>Embryophyta</taxon>
        <taxon>Tracheophyta</taxon>
        <taxon>Spermatophyta</taxon>
        <taxon>Magnoliopsida</taxon>
        <taxon>eudicotyledons</taxon>
        <taxon>Gunneridae</taxon>
        <taxon>Pentapetalae</taxon>
        <taxon>asterids</taxon>
        <taxon>lamiids</taxon>
        <taxon>Solanales</taxon>
        <taxon>Solanaceae</taxon>
        <taxon>Solanoideae</taxon>
        <taxon>Solaneae</taxon>
        <taxon>Solanum</taxon>
    </lineage>
</organism>
<dbReference type="PANTHER" id="PTHR47186:SF42">
    <property type="entry name" value="DISEASE RESISTANCE RPP13-LIKE PROTEIN 1"/>
    <property type="match status" value="1"/>
</dbReference>
<reference evidence="1" key="2">
    <citation type="submission" date="2015-06" db="UniProtKB">
        <authorList>
            <consortium name="EnsemblPlants"/>
        </authorList>
    </citation>
    <scope>IDENTIFICATION</scope>
    <source>
        <strain evidence="1">DM1-3 516 R44</strain>
    </source>
</reference>
<dbReference type="InterPro" id="IPR032675">
    <property type="entry name" value="LRR_dom_sf"/>
</dbReference>
<dbReference type="Gramene" id="PGSC0003DMT400053590">
    <property type="protein sequence ID" value="PGSC0003DMT400053590"/>
    <property type="gene ID" value="PGSC0003DMG402020789"/>
</dbReference>
<dbReference type="PaxDb" id="4113-PGSC0003DMT400053590"/>
<protein>
    <submittedName>
        <fullName evidence="1">Late blight resistance protein</fullName>
    </submittedName>
</protein>
<dbReference type="EnsemblPlants" id="PGSC0003DMT400053590">
    <property type="protein sequence ID" value="PGSC0003DMT400053590"/>
    <property type="gene ID" value="PGSC0003DMG402020789"/>
</dbReference>
<dbReference type="HOGENOM" id="CLU_2965443_0_0_1"/>
<dbReference type="Proteomes" id="UP000011115">
    <property type="component" value="Unassembled WGS sequence"/>
</dbReference>
<keyword evidence="2" id="KW-1185">Reference proteome</keyword>
<evidence type="ECO:0000313" key="1">
    <source>
        <dbReference type="EnsemblPlants" id="PGSC0003DMT400053590"/>
    </source>
</evidence>
<dbReference type="SUPFAM" id="SSF52058">
    <property type="entry name" value="L domain-like"/>
    <property type="match status" value="1"/>
</dbReference>
<dbReference type="Gene3D" id="3.80.10.10">
    <property type="entry name" value="Ribonuclease Inhibitor"/>
    <property type="match status" value="1"/>
</dbReference>
<name>M1BV65_SOLTU</name>